<dbReference type="EMBL" id="JAKLMC020000003">
    <property type="protein sequence ID" value="KAK5957298.1"/>
    <property type="molecule type" value="Genomic_DNA"/>
</dbReference>
<evidence type="ECO:0000256" key="1">
    <source>
        <dbReference type="SAM" id="MobiDB-lite"/>
    </source>
</evidence>
<protein>
    <submittedName>
        <fullName evidence="2">Uncharacterized protein</fullName>
    </submittedName>
</protein>
<dbReference type="Proteomes" id="UP001316803">
    <property type="component" value="Unassembled WGS sequence"/>
</dbReference>
<evidence type="ECO:0000313" key="3">
    <source>
        <dbReference type="Proteomes" id="UP001316803"/>
    </source>
</evidence>
<organism evidence="2 3">
    <name type="scientific">Knufia fluminis</name>
    <dbReference type="NCBI Taxonomy" id="191047"/>
    <lineage>
        <taxon>Eukaryota</taxon>
        <taxon>Fungi</taxon>
        <taxon>Dikarya</taxon>
        <taxon>Ascomycota</taxon>
        <taxon>Pezizomycotina</taxon>
        <taxon>Eurotiomycetes</taxon>
        <taxon>Chaetothyriomycetidae</taxon>
        <taxon>Chaetothyriales</taxon>
        <taxon>Trichomeriaceae</taxon>
        <taxon>Knufia</taxon>
    </lineage>
</organism>
<comment type="caution">
    <text evidence="2">The sequence shown here is derived from an EMBL/GenBank/DDBJ whole genome shotgun (WGS) entry which is preliminary data.</text>
</comment>
<keyword evidence="3" id="KW-1185">Reference proteome</keyword>
<name>A0AAN8F5U5_9EURO</name>
<proteinExistence type="predicted"/>
<gene>
    <name evidence="2" type="ORF">OHC33_001670</name>
</gene>
<sequence length="562" mass="63355">MSIVLSDMAMRIKDTTFVFVAHIGGGSTAREDKSIINAHVSRHSASRRRISRALKAQAKNSLTKQLASVNHTPAIRAKSSQRRSSTQTISDVRPLQISPRSPIDHGNCDPFNSVSLKIDSKANYYLRFGGEILESSIHGAGYRGWLSSMPSRQDYLSPDLLVGGCPGYCGANNRAACLAVAGHGVACFRILGYGVLACCASGVATLTSNQVARNDALSYTASTMRYLREYLKGVTYDTDNDLELLVYRLYRAEVLARNYQSASAHGRLLKSIFEHRARCSSLRLDMLSTALYQDGQRMFGSWTRPIFDQDWVEREYSAAWTEAETMFDKDLYQQARNISQEVADSTLRSILASAKQLFLQTVVQAERQQQAQPHNFYWFEARGEWLQMRLMNYYLDLDRHPAAEDSNLESVDDAINMCLVLAVLCVIRHAKNEVLINDRPLYSGCNNIVAQFDRRLSTLARTITQNHLSSKMEVFTFILFIAALAEHYTEPTPSPMRIPPVWRKRFGEFLLLNNLTSRSKVLPIIERFPYTEMEVALPSEHWIEDMVGASSQPGSRKIFLSL</sequence>
<dbReference type="AlphaFoldDB" id="A0AAN8F5U5"/>
<reference evidence="2 3" key="1">
    <citation type="submission" date="2022-12" db="EMBL/GenBank/DDBJ databases">
        <title>Genomic features and morphological characterization of a novel Knufia sp. strain isolated from spacecraft assembly facility.</title>
        <authorList>
            <person name="Teixeira M."/>
            <person name="Chander A.M."/>
            <person name="Stajich J.E."/>
            <person name="Venkateswaran K."/>
        </authorList>
    </citation>
    <scope>NUCLEOTIDE SEQUENCE [LARGE SCALE GENOMIC DNA]</scope>
    <source>
        <strain evidence="2 3">FJI-L2-BK-P2</strain>
    </source>
</reference>
<accession>A0AAN8F5U5</accession>
<evidence type="ECO:0000313" key="2">
    <source>
        <dbReference type="EMBL" id="KAK5957298.1"/>
    </source>
</evidence>
<feature type="region of interest" description="Disordered" evidence="1">
    <location>
        <begin position="67"/>
        <end position="91"/>
    </location>
</feature>